<dbReference type="eggNOG" id="ENOG50335PB">
    <property type="taxonomic scope" value="Bacteria"/>
</dbReference>
<dbReference type="Proteomes" id="UP000006230">
    <property type="component" value="Unassembled WGS sequence"/>
</dbReference>
<evidence type="ECO:0000313" key="2">
    <source>
        <dbReference type="Proteomes" id="UP000006230"/>
    </source>
</evidence>
<accession>Q0FRW5</accession>
<comment type="caution">
    <text evidence="1">The sequence shown here is derived from an EMBL/GenBank/DDBJ whole genome shotgun (WGS) entry which is preliminary data.</text>
</comment>
<dbReference type="AlphaFoldDB" id="Q0FRW5"/>
<organism evidence="1 2">
    <name type="scientific">Salipiger bermudensis (strain DSM 26914 / JCM 13377 / KCTC 12554 / HTCC2601)</name>
    <name type="common">Pelagibaca bermudensis</name>
    <dbReference type="NCBI Taxonomy" id="314265"/>
    <lineage>
        <taxon>Bacteria</taxon>
        <taxon>Pseudomonadati</taxon>
        <taxon>Pseudomonadota</taxon>
        <taxon>Alphaproteobacteria</taxon>
        <taxon>Rhodobacterales</taxon>
        <taxon>Roseobacteraceae</taxon>
        <taxon>Salipiger</taxon>
    </lineage>
</organism>
<proteinExistence type="predicted"/>
<reference evidence="1 2" key="1">
    <citation type="journal article" date="2010" name="J. Bacteriol.">
        <title>Genome sequences of Pelagibaca bermudensis HTCC2601T and Maritimibacter alkaliphilus HTCC2654T, the type strains of two marine Roseobacter genera.</title>
        <authorList>
            <person name="Thrash J.C."/>
            <person name="Cho J.C."/>
            <person name="Ferriera S."/>
            <person name="Johnson J."/>
            <person name="Vergin K.L."/>
            <person name="Giovannoni S.J."/>
        </authorList>
    </citation>
    <scope>NUCLEOTIDE SEQUENCE [LARGE SCALE GENOMIC DNA]</scope>
    <source>
        <strain evidence="2">DSM 26914 / JCM 13377 / KCTC 12554 / HTCC2601</strain>
    </source>
</reference>
<protein>
    <submittedName>
        <fullName evidence="1">Uncharacterized protein</fullName>
    </submittedName>
</protein>
<evidence type="ECO:0000313" key="1">
    <source>
        <dbReference type="EMBL" id="EAU46994.1"/>
    </source>
</evidence>
<dbReference type="PROSITE" id="PS51257">
    <property type="entry name" value="PROKAR_LIPOPROTEIN"/>
    <property type="match status" value="1"/>
</dbReference>
<keyword evidence="2" id="KW-1185">Reference proteome</keyword>
<dbReference type="EMBL" id="AATQ01000010">
    <property type="protein sequence ID" value="EAU46994.1"/>
    <property type="molecule type" value="Genomic_DNA"/>
</dbReference>
<dbReference type="OrthoDB" id="7872359at2"/>
<dbReference type="RefSeq" id="WP_007797357.1">
    <property type="nucleotide sequence ID" value="NZ_DS022276.1"/>
</dbReference>
<dbReference type="HOGENOM" id="CLU_155204_1_0_5"/>
<sequence length="95" mass="9989">MRLSPLLLLPFALLGCATFPELDAARTPGVASQPFPALLPIEDLIGAPVPRATPELRAGIEDRVAGLRSRAARLQGPVVSDSDKVRMDGGVDTSE</sequence>
<name>Q0FRW5_SALBH</name>
<gene>
    <name evidence="1" type="ORF">R2601_17709</name>
</gene>
<dbReference type="STRING" id="314265.R2601_17709"/>